<feature type="transmembrane region" description="Helical" evidence="7">
    <location>
        <begin position="80"/>
        <end position="96"/>
    </location>
</feature>
<dbReference type="PANTHER" id="PTHR33452">
    <property type="entry name" value="OXIDOREDUCTASE CATD-RELATED"/>
    <property type="match status" value="1"/>
</dbReference>
<evidence type="ECO:0000256" key="7">
    <source>
        <dbReference type="SAM" id="Phobius"/>
    </source>
</evidence>
<dbReference type="Pfam" id="PF07681">
    <property type="entry name" value="DoxX"/>
    <property type="match status" value="1"/>
</dbReference>
<dbReference type="EMBL" id="JAHESD010000018">
    <property type="protein sequence ID" value="MBT1703692.1"/>
    <property type="molecule type" value="Genomic_DNA"/>
</dbReference>
<evidence type="ECO:0000256" key="6">
    <source>
        <dbReference type="ARBA" id="ARBA00023136"/>
    </source>
</evidence>
<comment type="subcellular location">
    <subcellularLocation>
        <location evidence="1">Cell membrane</location>
        <topology evidence="1">Multi-pass membrane protein</topology>
    </subcellularLocation>
</comment>
<reference evidence="8 9" key="1">
    <citation type="submission" date="2021-05" db="EMBL/GenBank/DDBJ databases">
        <title>A Polyphasic approach of four new species of the genus Ohtaekwangia: Ohtaekwangia histidinii sp. nov., Ohtaekwangia cretensis sp. nov., Ohtaekwangia indiensis sp. nov., Ohtaekwangia reichenbachii sp. nov. from diverse environment.</title>
        <authorList>
            <person name="Octaviana S."/>
        </authorList>
    </citation>
    <scope>NUCLEOTIDE SEQUENCE [LARGE SCALE GENOMIC DNA]</scope>
    <source>
        <strain evidence="8 9">PWU20</strain>
    </source>
</reference>
<comment type="similarity">
    <text evidence="2">Belongs to the DoxX family.</text>
</comment>
<dbReference type="InterPro" id="IPR051907">
    <property type="entry name" value="DoxX-like_oxidoreductase"/>
</dbReference>
<keyword evidence="9" id="KW-1185">Reference proteome</keyword>
<dbReference type="RefSeq" id="WP_254153654.1">
    <property type="nucleotide sequence ID" value="NZ_JAHESD010000018.1"/>
</dbReference>
<keyword evidence="6 7" id="KW-0472">Membrane</keyword>
<dbReference type="PANTHER" id="PTHR33452:SF1">
    <property type="entry name" value="INNER MEMBRANE PROTEIN YPHA-RELATED"/>
    <property type="match status" value="1"/>
</dbReference>
<evidence type="ECO:0000256" key="3">
    <source>
        <dbReference type="ARBA" id="ARBA00022475"/>
    </source>
</evidence>
<protein>
    <submittedName>
        <fullName evidence="8">DoxX family protein</fullName>
    </submittedName>
</protein>
<evidence type="ECO:0000313" key="8">
    <source>
        <dbReference type="EMBL" id="MBT1703692.1"/>
    </source>
</evidence>
<keyword evidence="3" id="KW-1003">Cell membrane</keyword>
<name>A0ABS5VQG4_9BACT</name>
<comment type="caution">
    <text evidence="8">The sequence shown here is derived from an EMBL/GenBank/DDBJ whole genome shotgun (WGS) entry which is preliminary data.</text>
</comment>
<keyword evidence="5 7" id="KW-1133">Transmembrane helix</keyword>
<feature type="transmembrane region" description="Helical" evidence="7">
    <location>
        <begin position="53"/>
        <end position="73"/>
    </location>
</feature>
<feature type="transmembrane region" description="Helical" evidence="7">
    <location>
        <begin position="12"/>
        <end position="33"/>
    </location>
</feature>
<dbReference type="InterPro" id="IPR032808">
    <property type="entry name" value="DoxX"/>
</dbReference>
<proteinExistence type="inferred from homology"/>
<evidence type="ECO:0000256" key="5">
    <source>
        <dbReference type="ARBA" id="ARBA00022989"/>
    </source>
</evidence>
<evidence type="ECO:0000313" key="9">
    <source>
        <dbReference type="Proteomes" id="UP000772618"/>
    </source>
</evidence>
<sequence length="136" mass="14912">MKNKILNYQSLNTDVAVLLLRILVGSLFTYYGYSKLLAFEQIVPMFKNYTGLGVKASLVLAIIGELGGGILILIGLLTRFAATMIFITMCVAYFVAHANDPFDVKQLAFVYLILSVVIFILGSGRLSVARLITGKK</sequence>
<keyword evidence="4 7" id="KW-0812">Transmembrane</keyword>
<feature type="transmembrane region" description="Helical" evidence="7">
    <location>
        <begin position="108"/>
        <end position="128"/>
    </location>
</feature>
<evidence type="ECO:0000256" key="2">
    <source>
        <dbReference type="ARBA" id="ARBA00006679"/>
    </source>
</evidence>
<evidence type="ECO:0000256" key="4">
    <source>
        <dbReference type="ARBA" id="ARBA00022692"/>
    </source>
</evidence>
<accession>A0ABS5VQG4</accession>
<evidence type="ECO:0000256" key="1">
    <source>
        <dbReference type="ARBA" id="ARBA00004651"/>
    </source>
</evidence>
<dbReference type="Proteomes" id="UP000772618">
    <property type="component" value="Unassembled WGS sequence"/>
</dbReference>
<gene>
    <name evidence="8" type="ORF">KK060_10400</name>
</gene>
<organism evidence="8 9">
    <name type="scientific">Chryseosolibacter indicus</name>
    <dbReference type="NCBI Taxonomy" id="2782351"/>
    <lineage>
        <taxon>Bacteria</taxon>
        <taxon>Pseudomonadati</taxon>
        <taxon>Bacteroidota</taxon>
        <taxon>Cytophagia</taxon>
        <taxon>Cytophagales</taxon>
        <taxon>Chryseotaleaceae</taxon>
        <taxon>Chryseosolibacter</taxon>
    </lineage>
</organism>